<dbReference type="CDD" id="cd07525">
    <property type="entry name" value="HAD_like"/>
    <property type="match status" value="1"/>
</dbReference>
<evidence type="ECO:0000313" key="2">
    <source>
        <dbReference type="Proteomes" id="UP000033632"/>
    </source>
</evidence>
<gene>
    <name evidence="1" type="ORF">VE25_12685</name>
</gene>
<dbReference type="NCBIfam" id="TIGR01459">
    <property type="entry name" value="HAD-SF-IIA-hyp4"/>
    <property type="match status" value="1"/>
</dbReference>
<dbReference type="PANTHER" id="PTHR19288:SF90">
    <property type="entry name" value="OS08G0542600 PROTEIN"/>
    <property type="match status" value="1"/>
</dbReference>
<dbReference type="SUPFAM" id="SSF56784">
    <property type="entry name" value="HAD-like"/>
    <property type="match status" value="1"/>
</dbReference>
<dbReference type="AlphaFoldDB" id="A0A0F5FS62"/>
<accession>A0A0F5FS62</accession>
<dbReference type="RefSeq" id="WP_046109005.1">
    <property type="nucleotide sequence ID" value="NZ_JZEX01000117.1"/>
</dbReference>
<dbReference type="Pfam" id="PF13344">
    <property type="entry name" value="Hydrolase_6"/>
    <property type="match status" value="1"/>
</dbReference>
<dbReference type="PANTHER" id="PTHR19288">
    <property type="entry name" value="4-NITROPHENYLPHOSPHATASE-RELATED"/>
    <property type="match status" value="1"/>
</dbReference>
<dbReference type="GO" id="GO:0016791">
    <property type="term" value="F:phosphatase activity"/>
    <property type="evidence" value="ECO:0007669"/>
    <property type="project" value="TreeGrafter"/>
</dbReference>
<dbReference type="InterPro" id="IPR006356">
    <property type="entry name" value="HAD-SF_hydro_IIA_hyp3"/>
</dbReference>
<evidence type="ECO:0008006" key="3">
    <source>
        <dbReference type="Google" id="ProtNLM"/>
    </source>
</evidence>
<keyword evidence="2" id="KW-1185">Reference proteome</keyword>
<dbReference type="Pfam" id="PF13242">
    <property type="entry name" value="Hydrolase_like"/>
    <property type="match status" value="1"/>
</dbReference>
<comment type="caution">
    <text evidence="1">The sequence shown here is derived from an EMBL/GenBank/DDBJ whole genome shotgun (WGS) entry which is preliminary data.</text>
</comment>
<dbReference type="InterPro" id="IPR036412">
    <property type="entry name" value="HAD-like_sf"/>
</dbReference>
<dbReference type="InterPro" id="IPR006357">
    <property type="entry name" value="HAD-SF_hydro_IIA"/>
</dbReference>
<dbReference type="InterPro" id="IPR023214">
    <property type="entry name" value="HAD_sf"/>
</dbReference>
<dbReference type="STRING" id="443610.VE25_12685"/>
<dbReference type="Gene3D" id="3.40.50.1000">
    <property type="entry name" value="HAD superfamily/HAD-like"/>
    <property type="match status" value="2"/>
</dbReference>
<organism evidence="1 2">
    <name type="scientific">Devosia geojensis</name>
    <dbReference type="NCBI Taxonomy" id="443610"/>
    <lineage>
        <taxon>Bacteria</taxon>
        <taxon>Pseudomonadati</taxon>
        <taxon>Pseudomonadota</taxon>
        <taxon>Alphaproteobacteria</taxon>
        <taxon>Hyphomicrobiales</taxon>
        <taxon>Devosiaceae</taxon>
        <taxon>Devosia</taxon>
    </lineage>
</organism>
<evidence type="ECO:0000313" key="1">
    <source>
        <dbReference type="EMBL" id="KKB11425.1"/>
    </source>
</evidence>
<proteinExistence type="predicted"/>
<dbReference type="NCBIfam" id="TIGR01460">
    <property type="entry name" value="HAD-SF-IIA"/>
    <property type="match status" value="1"/>
</dbReference>
<sequence>MPATISGLADLAPKYDAVLSDVWGVIHNGVEAFPSACEALVEYRRAGGKVVFITNAPRPSGPIVTMLDRLGVPRQAYDGIVSSGDATRAMIARYSGKVIHHVGPPTEDDALYEGLDVTRGSAENAAVVVVTDLDTDDDTPEMYRERAEFWLSRKLKMICANPDRVVEHGDKIIYCGGALGDLYAAMGGMVLMAGKPYQPIYEEAYRLAQDAAGRPLDKSRVLAIGDSVRTDATGAAQFGIDLLFVTGSIHAAELDAFGNPDPQAIAELVAPSRANMVGFLPRLSW</sequence>
<dbReference type="GO" id="GO:0005737">
    <property type="term" value="C:cytoplasm"/>
    <property type="evidence" value="ECO:0007669"/>
    <property type="project" value="TreeGrafter"/>
</dbReference>
<dbReference type="OrthoDB" id="9791073at2"/>
<dbReference type="Proteomes" id="UP000033632">
    <property type="component" value="Unassembled WGS sequence"/>
</dbReference>
<dbReference type="PATRIC" id="fig|443610.3.peg.778"/>
<protein>
    <recommendedName>
        <fullName evidence="3">HAD family hydrolase</fullName>
    </recommendedName>
</protein>
<reference evidence="1 2" key="1">
    <citation type="submission" date="2015-03" db="EMBL/GenBank/DDBJ databases">
        <authorList>
            <person name="Hassan Y.I."/>
            <person name="Lepp D."/>
            <person name="Li X.-Z."/>
            <person name="Zhou T."/>
        </authorList>
    </citation>
    <scope>NUCLEOTIDE SEQUENCE [LARGE SCALE GENOMIC DNA]</scope>
    <source>
        <strain evidence="1 2">BD-c194</strain>
    </source>
</reference>
<dbReference type="EMBL" id="JZEX01000117">
    <property type="protein sequence ID" value="KKB11425.1"/>
    <property type="molecule type" value="Genomic_DNA"/>
</dbReference>
<name>A0A0F5FS62_9HYPH</name>